<evidence type="ECO:0000313" key="4">
    <source>
        <dbReference type="Proteomes" id="UP000015453"/>
    </source>
</evidence>
<dbReference type="PANTHER" id="PTHR31745">
    <property type="entry name" value="SINGLE-STRANDED DNA-BINDING PROTEIN WHY2, MITOCHONDRIAL"/>
    <property type="match status" value="1"/>
</dbReference>
<feature type="non-terminal residue" evidence="3">
    <location>
        <position position="1"/>
    </location>
</feature>
<dbReference type="GO" id="GO:0006952">
    <property type="term" value="P:defense response"/>
    <property type="evidence" value="ECO:0007669"/>
    <property type="project" value="InterPro"/>
</dbReference>
<dbReference type="EMBL" id="AUSU01008219">
    <property type="protein sequence ID" value="EPS59618.1"/>
    <property type="molecule type" value="Genomic_DNA"/>
</dbReference>
<dbReference type="GO" id="GO:0003697">
    <property type="term" value="F:single-stranded DNA binding"/>
    <property type="evidence" value="ECO:0007669"/>
    <property type="project" value="InterPro"/>
</dbReference>
<dbReference type="InterPro" id="IPR013742">
    <property type="entry name" value="Whirly"/>
</dbReference>
<keyword evidence="4" id="KW-1185">Reference proteome</keyword>
<evidence type="ECO:0000256" key="1">
    <source>
        <dbReference type="ARBA" id="ARBA00006061"/>
    </source>
</evidence>
<dbReference type="PANTHER" id="PTHR31745:SF1">
    <property type="entry name" value="SINGLE-STRANDED DNA-BINDING PROTEIN WHY2, MITOCHONDRIAL"/>
    <property type="match status" value="1"/>
</dbReference>
<dbReference type="GO" id="GO:0006355">
    <property type="term" value="P:regulation of DNA-templated transcription"/>
    <property type="evidence" value="ECO:0007669"/>
    <property type="project" value="InterPro"/>
</dbReference>
<evidence type="ECO:0000313" key="3">
    <source>
        <dbReference type="EMBL" id="EPS59618.1"/>
    </source>
</evidence>
<dbReference type="Proteomes" id="UP000015453">
    <property type="component" value="Unassembled WGS sequence"/>
</dbReference>
<evidence type="ECO:0008006" key="5">
    <source>
        <dbReference type="Google" id="ProtNLM"/>
    </source>
</evidence>
<comment type="similarity">
    <text evidence="1">Belongs to the Whirly family.</text>
</comment>
<gene>
    <name evidence="3" type="ORF">M569_15186</name>
</gene>
<feature type="non-terminal residue" evidence="3">
    <location>
        <position position="161"/>
    </location>
</feature>
<evidence type="ECO:0000256" key="2">
    <source>
        <dbReference type="ARBA" id="ARBA00022946"/>
    </source>
</evidence>
<accession>S8DAA3</accession>
<organism evidence="3 4">
    <name type="scientific">Genlisea aurea</name>
    <dbReference type="NCBI Taxonomy" id="192259"/>
    <lineage>
        <taxon>Eukaryota</taxon>
        <taxon>Viridiplantae</taxon>
        <taxon>Streptophyta</taxon>
        <taxon>Embryophyta</taxon>
        <taxon>Tracheophyta</taxon>
        <taxon>Spermatophyta</taxon>
        <taxon>Magnoliopsida</taxon>
        <taxon>eudicotyledons</taxon>
        <taxon>Gunneridae</taxon>
        <taxon>Pentapetalae</taxon>
        <taxon>asterids</taxon>
        <taxon>lamiids</taxon>
        <taxon>Lamiales</taxon>
        <taxon>Lentibulariaceae</taxon>
        <taxon>Genlisea</taxon>
    </lineage>
</organism>
<dbReference type="InterPro" id="IPR009044">
    <property type="entry name" value="ssDNA-bd_transcriptional_reg"/>
</dbReference>
<dbReference type="AlphaFoldDB" id="S8DAA3"/>
<proteinExistence type="inferred from homology"/>
<protein>
    <recommendedName>
        <fullName evidence="5">Single-stranded DNA-bindig protein WHY2, mitochondrial</fullName>
    </recommendedName>
</protein>
<reference evidence="3 4" key="1">
    <citation type="journal article" date="2013" name="BMC Genomics">
        <title>The miniature genome of a carnivorous plant Genlisea aurea contains a low number of genes and short non-coding sequences.</title>
        <authorList>
            <person name="Leushkin E.V."/>
            <person name="Sutormin R.A."/>
            <person name="Nabieva E.R."/>
            <person name="Penin A.A."/>
            <person name="Kondrashov A.S."/>
            <person name="Logacheva M.D."/>
        </authorList>
    </citation>
    <scope>NUCLEOTIDE SEQUENCE [LARGE SCALE GENOMIC DNA]</scope>
</reference>
<sequence length="161" mass="17923">RVFAPYTIFKGKAALSAQMLSPRLSKLENGDYRVKRPGVIMLTLWPAIGERKYDWEKRQQFALSVNEVGSVISLGSKQSCEFFHDPSMKSSNEGKVRKSLSIKLHDDGSGCYFISLSVANSVLKTSDRLSVPVAASEFAVLRAAFTFALPQLLGWDQFNNQ</sequence>
<dbReference type="OrthoDB" id="511009at2759"/>
<name>S8DAA3_9LAMI</name>
<dbReference type="Gene3D" id="2.30.31.10">
    <property type="entry name" value="Transcriptional Coactivator Pc4, Chain A"/>
    <property type="match status" value="1"/>
</dbReference>
<comment type="caution">
    <text evidence="3">The sequence shown here is derived from an EMBL/GenBank/DDBJ whole genome shotgun (WGS) entry which is preliminary data.</text>
</comment>
<keyword evidence="2" id="KW-0809">Transit peptide</keyword>
<dbReference type="SUPFAM" id="SSF54447">
    <property type="entry name" value="ssDNA-binding transcriptional regulator domain"/>
    <property type="match status" value="1"/>
</dbReference>
<dbReference type="Pfam" id="PF08536">
    <property type="entry name" value="Whirly"/>
    <property type="match status" value="1"/>
</dbReference>